<dbReference type="OrthoDB" id="3263055at2759"/>
<feature type="transmembrane region" description="Helical" evidence="1">
    <location>
        <begin position="170"/>
        <end position="190"/>
    </location>
</feature>
<dbReference type="InterPro" id="IPR045339">
    <property type="entry name" value="DUF6534"/>
</dbReference>
<sequence>SGRCIQHGSSVWLPIATLGLAAEWVHLKSLGFEIGKQQHNCFPRPATCHWCCVHGDFAVNLLRCPLHTLDLLDRSPTGQLAAMALDNTLGMLYIASILTMGLWGAGTVQMYYYFTKYTKDETWLKIHVFVVWAFDTAHQALIIKANYIYLITQYGNPAFLVHVESSLLNSIILTAFICAGVQIIFLMRIWRLSKRNIYMTGVVALLVAAQFVSTVVYYGKAYHFQTFADLETIFTITRIINVLTAASDIVVAAALVYLLQTSRTGFKASDTIISRLIAFTVNTGLITAMCAIASLVTGITYPNTLIYILFYLSLGRCEPHSIPR</sequence>
<gene>
    <name evidence="4" type="ORF">EW145_g8221</name>
</gene>
<evidence type="ECO:0000259" key="3">
    <source>
        <dbReference type="Pfam" id="PF20152"/>
    </source>
</evidence>
<feature type="transmembrane region" description="Helical" evidence="1">
    <location>
        <begin position="279"/>
        <end position="301"/>
    </location>
</feature>
<keyword evidence="5" id="KW-1185">Reference proteome</keyword>
<dbReference type="PANTHER" id="PTHR40465">
    <property type="entry name" value="CHROMOSOME 1, WHOLE GENOME SHOTGUN SEQUENCE"/>
    <property type="match status" value="1"/>
</dbReference>
<organism evidence="4 5">
    <name type="scientific">Phellinidium pouzarii</name>
    <dbReference type="NCBI Taxonomy" id="167371"/>
    <lineage>
        <taxon>Eukaryota</taxon>
        <taxon>Fungi</taxon>
        <taxon>Dikarya</taxon>
        <taxon>Basidiomycota</taxon>
        <taxon>Agaricomycotina</taxon>
        <taxon>Agaricomycetes</taxon>
        <taxon>Hymenochaetales</taxon>
        <taxon>Hymenochaetaceae</taxon>
        <taxon>Phellinidium</taxon>
    </lineage>
</organism>
<dbReference type="Proteomes" id="UP000308199">
    <property type="component" value="Unassembled WGS sequence"/>
</dbReference>
<dbReference type="Pfam" id="PF20152">
    <property type="entry name" value="DUF6534"/>
    <property type="match status" value="1"/>
</dbReference>
<protein>
    <recommendedName>
        <fullName evidence="3">DUF6534 domain-containing protein</fullName>
    </recommendedName>
</protein>
<accession>A0A4S4KCP1</accession>
<feature type="signal peptide" evidence="2">
    <location>
        <begin position="1"/>
        <end position="21"/>
    </location>
</feature>
<proteinExistence type="predicted"/>
<keyword evidence="1" id="KW-0812">Transmembrane</keyword>
<comment type="caution">
    <text evidence="4">The sequence shown here is derived from an EMBL/GenBank/DDBJ whole genome shotgun (WGS) entry which is preliminary data.</text>
</comment>
<name>A0A4S4KCP1_9AGAM</name>
<feature type="transmembrane region" description="Helical" evidence="1">
    <location>
        <begin position="197"/>
        <end position="219"/>
    </location>
</feature>
<feature type="transmembrane region" description="Helical" evidence="1">
    <location>
        <begin position="239"/>
        <end position="259"/>
    </location>
</feature>
<feature type="chain" id="PRO_5020936590" description="DUF6534 domain-containing protein" evidence="2">
    <location>
        <begin position="22"/>
        <end position="324"/>
    </location>
</feature>
<dbReference type="PANTHER" id="PTHR40465:SF1">
    <property type="entry name" value="DUF6534 DOMAIN-CONTAINING PROTEIN"/>
    <property type="match status" value="1"/>
</dbReference>
<feature type="transmembrane region" description="Helical" evidence="1">
    <location>
        <begin position="126"/>
        <end position="150"/>
    </location>
</feature>
<feature type="non-terminal residue" evidence="4">
    <location>
        <position position="1"/>
    </location>
</feature>
<dbReference type="EMBL" id="SGPK01001169">
    <property type="protein sequence ID" value="THG94059.1"/>
    <property type="molecule type" value="Genomic_DNA"/>
</dbReference>
<keyword evidence="2" id="KW-0732">Signal</keyword>
<evidence type="ECO:0000313" key="4">
    <source>
        <dbReference type="EMBL" id="THG94059.1"/>
    </source>
</evidence>
<evidence type="ECO:0000256" key="1">
    <source>
        <dbReference type="SAM" id="Phobius"/>
    </source>
</evidence>
<dbReference type="AlphaFoldDB" id="A0A4S4KCP1"/>
<keyword evidence="1" id="KW-1133">Transmembrane helix</keyword>
<evidence type="ECO:0000256" key="2">
    <source>
        <dbReference type="SAM" id="SignalP"/>
    </source>
</evidence>
<keyword evidence="1" id="KW-0472">Membrane</keyword>
<feature type="domain" description="DUF6534" evidence="3">
    <location>
        <begin position="245"/>
        <end position="312"/>
    </location>
</feature>
<reference evidence="4 5" key="1">
    <citation type="submission" date="2019-02" db="EMBL/GenBank/DDBJ databases">
        <title>Genome sequencing of the rare red list fungi Phellinidium pouzarii.</title>
        <authorList>
            <person name="Buettner E."/>
            <person name="Kellner H."/>
        </authorList>
    </citation>
    <scope>NUCLEOTIDE SEQUENCE [LARGE SCALE GENOMIC DNA]</scope>
    <source>
        <strain evidence="4 5">DSM 108285</strain>
    </source>
</reference>
<feature type="transmembrane region" description="Helical" evidence="1">
    <location>
        <begin position="91"/>
        <end position="114"/>
    </location>
</feature>
<evidence type="ECO:0000313" key="5">
    <source>
        <dbReference type="Proteomes" id="UP000308199"/>
    </source>
</evidence>